<evidence type="ECO:0000256" key="2">
    <source>
        <dbReference type="ARBA" id="ARBA00022475"/>
    </source>
</evidence>
<evidence type="ECO:0000256" key="4">
    <source>
        <dbReference type="ARBA" id="ARBA00022989"/>
    </source>
</evidence>
<comment type="subcellular location">
    <subcellularLocation>
        <location evidence="1">Cell membrane</location>
        <topology evidence="1">Multi-pass membrane protein</topology>
    </subcellularLocation>
</comment>
<evidence type="ECO:0000256" key="5">
    <source>
        <dbReference type="ARBA" id="ARBA00023136"/>
    </source>
</evidence>
<feature type="transmembrane region" description="Helical" evidence="6">
    <location>
        <begin position="38"/>
        <end position="57"/>
    </location>
</feature>
<feature type="transmembrane region" description="Helical" evidence="6">
    <location>
        <begin position="77"/>
        <end position="96"/>
    </location>
</feature>
<dbReference type="NCBIfam" id="NF006248">
    <property type="entry name" value="PRK08386.1"/>
    <property type="match status" value="1"/>
</dbReference>
<keyword evidence="4 6" id="KW-1133">Transmembrane helix</keyword>
<dbReference type="RefSeq" id="WP_091698711.1">
    <property type="nucleotide sequence ID" value="NZ_FOAK01000001.1"/>
</dbReference>
<dbReference type="OrthoDB" id="19265at2157"/>
<evidence type="ECO:0000313" key="8">
    <source>
        <dbReference type="EMBL" id="SEK28432.1"/>
    </source>
</evidence>
<evidence type="ECO:0000256" key="6">
    <source>
        <dbReference type="SAM" id="Phobius"/>
    </source>
</evidence>
<proteinExistence type="predicted"/>
<dbReference type="PANTHER" id="PTHR33932">
    <property type="entry name" value="NA(+)/H(+) ANTIPORTER SUBUNIT B"/>
    <property type="match status" value="1"/>
</dbReference>
<dbReference type="STRING" id="190974.SAMN05216439_0744"/>
<keyword evidence="5 6" id="KW-0472">Membrane</keyword>
<name>A0A1H7FVB1_9EURY</name>
<feature type="domain" description="Na+/H+ antiporter MnhB subunit-related protein" evidence="7">
    <location>
        <begin position="7"/>
        <end position="141"/>
    </location>
</feature>
<reference evidence="8 9" key="1">
    <citation type="submission" date="2016-10" db="EMBL/GenBank/DDBJ databases">
        <authorList>
            <person name="de Groot N.N."/>
        </authorList>
    </citation>
    <scope>NUCLEOTIDE SEQUENCE [LARGE SCALE GENOMIC DNA]</scope>
    <source>
        <strain evidence="8 9">DSM 11978</strain>
    </source>
</reference>
<keyword evidence="2" id="KW-1003">Cell membrane</keyword>
<dbReference type="GO" id="GO:0005886">
    <property type="term" value="C:plasma membrane"/>
    <property type="evidence" value="ECO:0007669"/>
    <property type="project" value="UniProtKB-SubCell"/>
</dbReference>
<dbReference type="PANTHER" id="PTHR33932:SF4">
    <property type="entry name" value="NA(+)_H(+) ANTIPORTER SUBUNIT B"/>
    <property type="match status" value="1"/>
</dbReference>
<dbReference type="EMBL" id="FOAK01000001">
    <property type="protein sequence ID" value="SEK28432.1"/>
    <property type="molecule type" value="Genomic_DNA"/>
</dbReference>
<keyword evidence="3 6" id="KW-0812">Transmembrane</keyword>
<feature type="transmembrane region" description="Helical" evidence="6">
    <location>
        <begin position="124"/>
        <end position="150"/>
    </location>
</feature>
<dbReference type="InterPro" id="IPR007182">
    <property type="entry name" value="MnhB"/>
</dbReference>
<gene>
    <name evidence="8" type="ORF">SAMN05216439_0744</name>
</gene>
<dbReference type="AlphaFoldDB" id="A0A1H7FVB1"/>
<evidence type="ECO:0000259" key="7">
    <source>
        <dbReference type="Pfam" id="PF04039"/>
    </source>
</evidence>
<sequence>MSQSSIILKLVSLPISMILICLGIMTILGGHITPGGGFQGGAMIAGGVILSVLVYGLGNSPLEFSHLYIEVLESIGALGFIILGLIGLFVGGFFLYNVGTDLLNVVPPTIQNVLHYPDVTNAGIIPYLNIFVGLKVFVGLSAIVIAFAGFKKITEESK</sequence>
<evidence type="ECO:0000256" key="1">
    <source>
        <dbReference type="ARBA" id="ARBA00004651"/>
    </source>
</evidence>
<organism evidence="8 9">
    <name type="scientific">Methanobrevibacter gottschalkii</name>
    <dbReference type="NCBI Taxonomy" id="190974"/>
    <lineage>
        <taxon>Archaea</taxon>
        <taxon>Methanobacteriati</taxon>
        <taxon>Methanobacteriota</taxon>
        <taxon>Methanomada group</taxon>
        <taxon>Methanobacteria</taxon>
        <taxon>Methanobacteriales</taxon>
        <taxon>Methanobacteriaceae</taxon>
        <taxon>Methanobrevibacter</taxon>
    </lineage>
</organism>
<dbReference type="NCBIfam" id="NF004924">
    <property type="entry name" value="PRK06281.1"/>
    <property type="match status" value="1"/>
</dbReference>
<evidence type="ECO:0000256" key="3">
    <source>
        <dbReference type="ARBA" id="ARBA00022692"/>
    </source>
</evidence>
<dbReference type="Pfam" id="PF04039">
    <property type="entry name" value="MnhB"/>
    <property type="match status" value="1"/>
</dbReference>
<dbReference type="Proteomes" id="UP000199506">
    <property type="component" value="Unassembled WGS sequence"/>
</dbReference>
<feature type="transmembrane region" description="Helical" evidence="6">
    <location>
        <begin position="7"/>
        <end position="32"/>
    </location>
</feature>
<evidence type="ECO:0000313" key="9">
    <source>
        <dbReference type="Proteomes" id="UP000199506"/>
    </source>
</evidence>
<protein>
    <submittedName>
        <fullName evidence="8">Membrane-bound hydrogenase subunit ehbI</fullName>
    </submittedName>
</protein>
<accession>A0A1H7FVB1</accession>
<dbReference type="InterPro" id="IPR050622">
    <property type="entry name" value="CPA3_antiporter_subunitB"/>
</dbReference>